<keyword evidence="2" id="KW-0472">Membrane</keyword>
<reference evidence="3" key="2">
    <citation type="submission" date="2021-08" db="EMBL/GenBank/DDBJ databases">
        <authorList>
            <person name="Gostincar C."/>
            <person name="Sun X."/>
            <person name="Song Z."/>
            <person name="Gunde-Cimerman N."/>
        </authorList>
    </citation>
    <scope>NUCLEOTIDE SEQUENCE</scope>
    <source>
        <strain evidence="3">EXF-9298</strain>
    </source>
</reference>
<proteinExistence type="predicted"/>
<feature type="region of interest" description="Disordered" evidence="1">
    <location>
        <begin position="120"/>
        <end position="143"/>
    </location>
</feature>
<protein>
    <submittedName>
        <fullName evidence="3">Uncharacterized protein</fullName>
    </submittedName>
</protein>
<feature type="non-terminal residue" evidence="3">
    <location>
        <position position="223"/>
    </location>
</feature>
<accession>A0A9P8FNP1</accession>
<evidence type="ECO:0000313" key="4">
    <source>
        <dbReference type="Proteomes" id="UP000729357"/>
    </source>
</evidence>
<feature type="transmembrane region" description="Helical" evidence="2">
    <location>
        <begin position="197"/>
        <end position="214"/>
    </location>
</feature>
<evidence type="ECO:0000256" key="2">
    <source>
        <dbReference type="SAM" id="Phobius"/>
    </source>
</evidence>
<gene>
    <name evidence="3" type="ORF">KCU98_g10576</name>
</gene>
<comment type="caution">
    <text evidence="3">The sequence shown here is derived from an EMBL/GenBank/DDBJ whole genome shotgun (WGS) entry which is preliminary data.</text>
</comment>
<name>A0A9P8FNP1_AURME</name>
<evidence type="ECO:0000256" key="1">
    <source>
        <dbReference type="SAM" id="MobiDB-lite"/>
    </source>
</evidence>
<keyword evidence="2" id="KW-0812">Transmembrane</keyword>
<organism evidence="3 4">
    <name type="scientific">Aureobasidium melanogenum</name>
    <name type="common">Aureobasidium pullulans var. melanogenum</name>
    <dbReference type="NCBI Taxonomy" id="46634"/>
    <lineage>
        <taxon>Eukaryota</taxon>
        <taxon>Fungi</taxon>
        <taxon>Dikarya</taxon>
        <taxon>Ascomycota</taxon>
        <taxon>Pezizomycotina</taxon>
        <taxon>Dothideomycetes</taxon>
        <taxon>Dothideomycetidae</taxon>
        <taxon>Dothideales</taxon>
        <taxon>Saccotheciaceae</taxon>
        <taxon>Aureobasidium</taxon>
    </lineage>
</organism>
<dbReference type="EMBL" id="JAHFXS010001583">
    <property type="protein sequence ID" value="KAG9976662.1"/>
    <property type="molecule type" value="Genomic_DNA"/>
</dbReference>
<sequence>MVLVNTYSTTSTDVVVEFFSGRRSRLTVLHSIEAVLRSLRQPPSFKNTIRLGIIERATYEISSPTDLIKRISVINPFLNFHIADRHIDTPVKLHSWYFPDESSQSCSESSDGCYTPDTETIGPAREYNSNDEQPLAERAPSHRGAPVSTFEESFICLAAMLGIFKGLFDITSYSRADPNFFDFEPWYAILDACVKHIWIQACIFGFSIYALFSIKQDFQRERG</sequence>
<reference evidence="3" key="1">
    <citation type="journal article" date="2021" name="J Fungi (Basel)">
        <title>Virulence traits and population genomics of the black yeast Aureobasidium melanogenum.</title>
        <authorList>
            <person name="Cernosa A."/>
            <person name="Sun X."/>
            <person name="Gostincar C."/>
            <person name="Fang C."/>
            <person name="Gunde-Cimerman N."/>
            <person name="Song Z."/>
        </authorList>
    </citation>
    <scope>NUCLEOTIDE SEQUENCE</scope>
    <source>
        <strain evidence="3">EXF-9298</strain>
    </source>
</reference>
<keyword evidence="4" id="KW-1185">Reference proteome</keyword>
<dbReference type="AlphaFoldDB" id="A0A9P8FNP1"/>
<keyword evidence="2" id="KW-1133">Transmembrane helix</keyword>
<evidence type="ECO:0000313" key="3">
    <source>
        <dbReference type="EMBL" id="KAG9976662.1"/>
    </source>
</evidence>
<dbReference type="Proteomes" id="UP000729357">
    <property type="component" value="Unassembled WGS sequence"/>
</dbReference>